<reference evidence="3" key="2">
    <citation type="submission" date="2015-01" db="EMBL/GenBank/DDBJ databases">
        <title>Evolutionary Origins and Diversification of the Mycorrhizal Mutualists.</title>
        <authorList>
            <consortium name="DOE Joint Genome Institute"/>
            <consortium name="Mycorrhizal Genomics Consortium"/>
            <person name="Kohler A."/>
            <person name="Kuo A."/>
            <person name="Nagy L.G."/>
            <person name="Floudas D."/>
            <person name="Copeland A."/>
            <person name="Barry K.W."/>
            <person name="Cichocki N."/>
            <person name="Veneault-Fourrey C."/>
            <person name="LaButti K."/>
            <person name="Lindquist E.A."/>
            <person name="Lipzen A."/>
            <person name="Lundell T."/>
            <person name="Morin E."/>
            <person name="Murat C."/>
            <person name="Riley R."/>
            <person name="Ohm R."/>
            <person name="Sun H."/>
            <person name="Tunlid A."/>
            <person name="Henrissat B."/>
            <person name="Grigoriev I.V."/>
            <person name="Hibbett D.S."/>
            <person name="Martin F."/>
        </authorList>
    </citation>
    <scope>NUCLEOTIDE SEQUENCE [LARGE SCALE GENOMIC DNA]</scope>
    <source>
        <strain evidence="3">MUT 4182</strain>
    </source>
</reference>
<keyword evidence="3" id="KW-1185">Reference proteome</keyword>
<feature type="compositionally biased region" description="Low complexity" evidence="1">
    <location>
        <begin position="44"/>
        <end position="58"/>
    </location>
</feature>
<evidence type="ECO:0000313" key="2">
    <source>
        <dbReference type="EMBL" id="KIO24432.1"/>
    </source>
</evidence>
<evidence type="ECO:0000256" key="1">
    <source>
        <dbReference type="SAM" id="MobiDB-lite"/>
    </source>
</evidence>
<dbReference type="AlphaFoldDB" id="A0A0C3LSU3"/>
<dbReference type="EMBL" id="KN823061">
    <property type="protein sequence ID" value="KIO24432.1"/>
    <property type="molecule type" value="Genomic_DNA"/>
</dbReference>
<dbReference type="HOGENOM" id="CLU_2980787_0_0_1"/>
<gene>
    <name evidence="2" type="ORF">M407DRAFT_244440</name>
</gene>
<evidence type="ECO:0000313" key="3">
    <source>
        <dbReference type="Proteomes" id="UP000054248"/>
    </source>
</evidence>
<proteinExistence type="predicted"/>
<reference evidence="2 3" key="1">
    <citation type="submission" date="2014-04" db="EMBL/GenBank/DDBJ databases">
        <authorList>
            <consortium name="DOE Joint Genome Institute"/>
            <person name="Kuo A."/>
            <person name="Girlanda M."/>
            <person name="Perotto S."/>
            <person name="Kohler A."/>
            <person name="Nagy L.G."/>
            <person name="Floudas D."/>
            <person name="Copeland A."/>
            <person name="Barry K.W."/>
            <person name="Cichocki N."/>
            <person name="Veneault-Fourrey C."/>
            <person name="LaButti K."/>
            <person name="Lindquist E.A."/>
            <person name="Lipzen A."/>
            <person name="Lundell T."/>
            <person name="Morin E."/>
            <person name="Murat C."/>
            <person name="Sun H."/>
            <person name="Tunlid A."/>
            <person name="Henrissat B."/>
            <person name="Grigoriev I.V."/>
            <person name="Hibbett D.S."/>
            <person name="Martin F."/>
            <person name="Nordberg H.P."/>
            <person name="Cantor M.N."/>
            <person name="Hua S.X."/>
        </authorList>
    </citation>
    <scope>NUCLEOTIDE SEQUENCE [LARGE SCALE GENOMIC DNA]</scope>
    <source>
        <strain evidence="2 3">MUT 4182</strain>
    </source>
</reference>
<feature type="region of interest" description="Disordered" evidence="1">
    <location>
        <begin position="36"/>
        <end position="58"/>
    </location>
</feature>
<organism evidence="2 3">
    <name type="scientific">Tulasnella calospora MUT 4182</name>
    <dbReference type="NCBI Taxonomy" id="1051891"/>
    <lineage>
        <taxon>Eukaryota</taxon>
        <taxon>Fungi</taxon>
        <taxon>Dikarya</taxon>
        <taxon>Basidiomycota</taxon>
        <taxon>Agaricomycotina</taxon>
        <taxon>Agaricomycetes</taxon>
        <taxon>Cantharellales</taxon>
        <taxon>Tulasnellaceae</taxon>
        <taxon>Tulasnella</taxon>
    </lineage>
</organism>
<protein>
    <submittedName>
        <fullName evidence="2">Uncharacterized protein</fullName>
    </submittedName>
</protein>
<sequence>MVLGYTKAAAACIPRQDNRAHAVVVVPAALIRPCSASGQNTAVPSPISTPSESSIDTP</sequence>
<feature type="non-terminal residue" evidence="2">
    <location>
        <position position="58"/>
    </location>
</feature>
<name>A0A0C3LSU3_9AGAM</name>
<dbReference type="Proteomes" id="UP000054248">
    <property type="component" value="Unassembled WGS sequence"/>
</dbReference>
<accession>A0A0C3LSU3</accession>